<evidence type="ECO:0000313" key="2">
    <source>
        <dbReference type="Proteomes" id="UP000008461"/>
    </source>
</evidence>
<reference key="2">
    <citation type="submission" date="2011-04" db="EMBL/GenBank/DDBJ databases">
        <title>Complete sequence of chromosome of Haliscomenobacter hydrossis DSM 1100.</title>
        <authorList>
            <consortium name="US DOE Joint Genome Institute (JGI-PGF)"/>
            <person name="Lucas S."/>
            <person name="Han J."/>
            <person name="Lapidus A."/>
            <person name="Bruce D."/>
            <person name="Goodwin L."/>
            <person name="Pitluck S."/>
            <person name="Peters L."/>
            <person name="Kyrpides N."/>
            <person name="Mavromatis K."/>
            <person name="Ivanova N."/>
            <person name="Ovchinnikova G."/>
            <person name="Pagani I."/>
            <person name="Daligault H."/>
            <person name="Detter J.C."/>
            <person name="Han C."/>
            <person name="Land M."/>
            <person name="Hauser L."/>
            <person name="Markowitz V."/>
            <person name="Cheng J.-F."/>
            <person name="Hugenholtz P."/>
            <person name="Woyke T."/>
            <person name="Wu D."/>
            <person name="Verbarg S."/>
            <person name="Frueling A."/>
            <person name="Brambilla E."/>
            <person name="Klenk H.-P."/>
            <person name="Eisen J.A."/>
        </authorList>
    </citation>
    <scope>NUCLEOTIDE SEQUENCE</scope>
    <source>
        <strain>DSM 1100</strain>
    </source>
</reference>
<dbReference type="Proteomes" id="UP000008461">
    <property type="component" value="Chromosome"/>
</dbReference>
<keyword evidence="2" id="KW-1185">Reference proteome</keyword>
<dbReference type="RefSeq" id="WP_013767575.1">
    <property type="nucleotide sequence ID" value="NC_015510.1"/>
</dbReference>
<dbReference type="KEGG" id="hhy:Halhy_5214"/>
<protein>
    <submittedName>
        <fullName evidence="1">XisH protein</fullName>
    </submittedName>
</protein>
<dbReference type="Gene3D" id="3.40.1350.10">
    <property type="match status" value="1"/>
</dbReference>
<organism evidence="1 2">
    <name type="scientific">Haliscomenobacter hydrossis (strain ATCC 27775 / DSM 1100 / LMG 10767 / O)</name>
    <dbReference type="NCBI Taxonomy" id="760192"/>
    <lineage>
        <taxon>Bacteria</taxon>
        <taxon>Pseudomonadati</taxon>
        <taxon>Bacteroidota</taxon>
        <taxon>Saprospiria</taxon>
        <taxon>Saprospirales</taxon>
        <taxon>Haliscomenobacteraceae</taxon>
        <taxon>Haliscomenobacter</taxon>
    </lineage>
</organism>
<dbReference type="EMBL" id="CP002691">
    <property type="protein sequence ID" value="AEE53040.1"/>
    <property type="molecule type" value="Genomic_DNA"/>
</dbReference>
<dbReference type="SUPFAM" id="SSF52980">
    <property type="entry name" value="Restriction endonuclease-like"/>
    <property type="match status" value="1"/>
</dbReference>
<evidence type="ECO:0000313" key="1">
    <source>
        <dbReference type="EMBL" id="AEE53040.1"/>
    </source>
</evidence>
<dbReference type="HOGENOM" id="CLU_132053_0_0_10"/>
<dbReference type="STRING" id="760192.Halhy_5214"/>
<dbReference type="InterPro" id="IPR011335">
    <property type="entry name" value="Restrct_endonuc-II-like"/>
</dbReference>
<dbReference type="InterPro" id="IPR011856">
    <property type="entry name" value="tRNA_endonuc-like_dom_sf"/>
</dbReference>
<reference evidence="1 2" key="1">
    <citation type="journal article" date="2011" name="Stand. Genomic Sci.">
        <title>Complete genome sequence of Haliscomenobacter hydrossis type strain (O).</title>
        <authorList>
            <consortium name="US DOE Joint Genome Institute (JGI-PGF)"/>
            <person name="Daligault H."/>
            <person name="Lapidus A."/>
            <person name="Zeytun A."/>
            <person name="Nolan M."/>
            <person name="Lucas S."/>
            <person name="Del Rio T.G."/>
            <person name="Tice H."/>
            <person name="Cheng J.F."/>
            <person name="Tapia R."/>
            <person name="Han C."/>
            <person name="Goodwin L."/>
            <person name="Pitluck S."/>
            <person name="Liolios K."/>
            <person name="Pagani I."/>
            <person name="Ivanova N."/>
            <person name="Huntemann M."/>
            <person name="Mavromatis K."/>
            <person name="Mikhailova N."/>
            <person name="Pati A."/>
            <person name="Chen A."/>
            <person name="Palaniappan K."/>
            <person name="Land M."/>
            <person name="Hauser L."/>
            <person name="Brambilla E.M."/>
            <person name="Rohde M."/>
            <person name="Verbarg S."/>
            <person name="Goker M."/>
            <person name="Bristow J."/>
            <person name="Eisen J.A."/>
            <person name="Markowitz V."/>
            <person name="Hugenholtz P."/>
            <person name="Kyrpides N.C."/>
            <person name="Klenk H.P."/>
            <person name="Woyke T."/>
        </authorList>
    </citation>
    <scope>NUCLEOTIDE SEQUENCE [LARGE SCALE GENOMIC DNA]</scope>
    <source>
        <strain evidence="2">ATCC 27775 / DSM 1100 / LMG 10767 / O</strain>
    </source>
</reference>
<name>F4L5Y0_HALH1</name>
<proteinExistence type="predicted"/>
<dbReference type="InterPro" id="IPR014919">
    <property type="entry name" value="XisH"/>
</dbReference>
<accession>F4L5Y0</accession>
<sequence>MPKRDYYHHEIRKAFEEDGWTVTDDPLQVLWEDRLHFPDLGVERVIAIERGKEKLAVEIKSFLGQNFSHDFYEAMGQYDNYYFALAEVEPDREVVLAISSITYEKFFQKKFVIRLLELKKIPLVVIDVEKEAILLWIR</sequence>
<gene>
    <name evidence="1" type="ordered locus">Halhy_5214</name>
</gene>
<dbReference type="CDD" id="cd22366">
    <property type="entry name" value="XisH-like"/>
    <property type="match status" value="1"/>
</dbReference>
<dbReference type="OrthoDB" id="963690at2"/>
<dbReference type="GO" id="GO:0003676">
    <property type="term" value="F:nucleic acid binding"/>
    <property type="evidence" value="ECO:0007669"/>
    <property type="project" value="InterPro"/>
</dbReference>
<dbReference type="Pfam" id="PF08814">
    <property type="entry name" value="XisH"/>
    <property type="match status" value="1"/>
</dbReference>
<dbReference type="AlphaFoldDB" id="F4L5Y0"/>